<protein>
    <submittedName>
        <fullName evidence="3">RlpA-like double-psi beta-barrel-protein domain-containing protein-containing protein</fullName>
    </submittedName>
</protein>
<keyword evidence="4" id="KW-1185">Reference proteome</keyword>
<dbReference type="SUPFAM" id="SSF50685">
    <property type="entry name" value="Barwin-like endoglucanases"/>
    <property type="match status" value="1"/>
</dbReference>
<dbReference type="OrthoDB" id="623670at2759"/>
<dbReference type="InterPro" id="IPR009009">
    <property type="entry name" value="RlpA-like_DPBB"/>
</dbReference>
<feature type="non-terminal residue" evidence="3">
    <location>
        <position position="102"/>
    </location>
</feature>
<evidence type="ECO:0000256" key="1">
    <source>
        <dbReference type="ARBA" id="ARBA00022729"/>
    </source>
</evidence>
<dbReference type="AlphaFoldDB" id="A0A1Y2EPE1"/>
<proteinExistence type="predicted"/>
<evidence type="ECO:0000259" key="2">
    <source>
        <dbReference type="Pfam" id="PF03330"/>
    </source>
</evidence>
<evidence type="ECO:0000313" key="3">
    <source>
        <dbReference type="EMBL" id="ORY73460.1"/>
    </source>
</evidence>
<keyword evidence="1" id="KW-0732">Signal</keyword>
<dbReference type="InterPro" id="IPR051477">
    <property type="entry name" value="Expansin_CellWall"/>
</dbReference>
<feature type="domain" description="RlpA-like protein double-psi beta-barrel" evidence="2">
    <location>
        <begin position="2"/>
        <end position="98"/>
    </location>
</feature>
<dbReference type="PANTHER" id="PTHR31836">
    <property type="match status" value="1"/>
</dbReference>
<dbReference type="OMA" id="ACKEYDV"/>
<dbReference type="GeneID" id="63783916"/>
<dbReference type="Proteomes" id="UP000193685">
    <property type="component" value="Unassembled WGS sequence"/>
</dbReference>
<dbReference type="RefSeq" id="XP_040721819.1">
    <property type="nucleotide sequence ID" value="XM_040867317.1"/>
</dbReference>
<dbReference type="Pfam" id="PF03330">
    <property type="entry name" value="DPBB_1"/>
    <property type="match status" value="1"/>
</dbReference>
<feature type="non-terminal residue" evidence="3">
    <location>
        <position position="1"/>
    </location>
</feature>
<dbReference type="CDD" id="cd22191">
    <property type="entry name" value="DPBB_RlpA_EXP_N-like"/>
    <property type="match status" value="1"/>
</dbReference>
<dbReference type="EMBL" id="MCFI01000034">
    <property type="protein sequence ID" value="ORY73460.1"/>
    <property type="molecule type" value="Genomic_DNA"/>
</dbReference>
<comment type="caution">
    <text evidence="3">The sequence shown here is derived from an EMBL/GenBank/DDBJ whole genome shotgun (WGS) entry which is preliminary data.</text>
</comment>
<dbReference type="STRING" id="56484.A0A1Y2EPE1"/>
<name>A0A1Y2EPE1_PROLT</name>
<accession>A0A1Y2EPE1</accession>
<organism evidence="3 4">
    <name type="scientific">Protomyces lactucae-debilis</name>
    <dbReference type="NCBI Taxonomy" id="2754530"/>
    <lineage>
        <taxon>Eukaryota</taxon>
        <taxon>Fungi</taxon>
        <taxon>Dikarya</taxon>
        <taxon>Ascomycota</taxon>
        <taxon>Taphrinomycotina</taxon>
        <taxon>Taphrinomycetes</taxon>
        <taxon>Taphrinales</taxon>
        <taxon>Protomycetaceae</taxon>
        <taxon>Protomyces</taxon>
    </lineage>
</organism>
<sequence>TFSGEATYYNLGLTACGQTYTDSDMVAAISFPLFNRDSPANPNLAPSCGKKIKVMRGGKSVVVQIRDKCEACKEYDVDLSPAAFNQLGVEQEGRFPITWQYL</sequence>
<evidence type="ECO:0000313" key="4">
    <source>
        <dbReference type="Proteomes" id="UP000193685"/>
    </source>
</evidence>
<dbReference type="PANTHER" id="PTHR31836:SF27">
    <property type="entry name" value="RLPA-LIKE PROTEIN DOUBLE-PSI BETA-BARREL DOMAIN-CONTAINING PROTEIN"/>
    <property type="match status" value="1"/>
</dbReference>
<gene>
    <name evidence="3" type="ORF">BCR37DRAFT_338940</name>
</gene>
<dbReference type="Gene3D" id="2.40.40.10">
    <property type="entry name" value="RlpA-like domain"/>
    <property type="match status" value="1"/>
</dbReference>
<reference evidence="3 4" key="1">
    <citation type="submission" date="2016-07" db="EMBL/GenBank/DDBJ databases">
        <title>Pervasive Adenine N6-methylation of Active Genes in Fungi.</title>
        <authorList>
            <consortium name="DOE Joint Genome Institute"/>
            <person name="Mondo S.J."/>
            <person name="Dannebaum R.O."/>
            <person name="Kuo R.C."/>
            <person name="Labutti K."/>
            <person name="Haridas S."/>
            <person name="Kuo A."/>
            <person name="Salamov A."/>
            <person name="Ahrendt S.R."/>
            <person name="Lipzen A."/>
            <person name="Sullivan W."/>
            <person name="Andreopoulos W.B."/>
            <person name="Clum A."/>
            <person name="Lindquist E."/>
            <person name="Daum C."/>
            <person name="Ramamoorthy G.K."/>
            <person name="Gryganskyi A."/>
            <person name="Culley D."/>
            <person name="Magnuson J.K."/>
            <person name="James T.Y."/>
            <person name="O'Malley M.A."/>
            <person name="Stajich J.E."/>
            <person name="Spatafora J.W."/>
            <person name="Visel A."/>
            <person name="Grigoriev I.V."/>
        </authorList>
    </citation>
    <scope>NUCLEOTIDE SEQUENCE [LARGE SCALE GENOMIC DNA]</scope>
    <source>
        <strain evidence="3 4">12-1054</strain>
    </source>
</reference>
<dbReference type="InterPro" id="IPR036908">
    <property type="entry name" value="RlpA-like_sf"/>
</dbReference>